<dbReference type="KEGG" id="blq:L21SP5_00944"/>
<sequence length="83" mass="9839">MTPGPSYLFSINQHYFEQGPEVFHEVFINDILEYYFTQRSQRSRNDRNAGNRGVRCVLFSWRALRENIHVNKSMLNANFGQPQ</sequence>
<dbReference type="Proteomes" id="UP000064893">
    <property type="component" value="Chromosome"/>
</dbReference>
<evidence type="ECO:0000313" key="1">
    <source>
        <dbReference type="EMBL" id="ALO14611.1"/>
    </source>
</evidence>
<reference evidence="1 2" key="1">
    <citation type="submission" date="2015-11" db="EMBL/GenBank/DDBJ databases">
        <title>Description and complete genome sequence of a novel strain predominating in hypersaline microbial mats and representing a new family of the Bacteriodetes phylum.</title>
        <authorList>
            <person name="Spring S."/>
            <person name="Bunk B."/>
            <person name="Sproer C."/>
            <person name="Klenk H.-P."/>
        </authorList>
    </citation>
    <scope>NUCLEOTIDE SEQUENCE [LARGE SCALE GENOMIC DNA]</scope>
    <source>
        <strain evidence="1 2">L21-Spi-D4</strain>
    </source>
</reference>
<name>A0A0S2HX19_9BACT</name>
<dbReference type="STRING" id="1307839.L21SP5_00944"/>
<keyword evidence="2" id="KW-1185">Reference proteome</keyword>
<gene>
    <name evidence="1" type="ORF">L21SP5_00944</name>
</gene>
<protein>
    <submittedName>
        <fullName evidence="1">Uncharacterized protein</fullName>
    </submittedName>
</protein>
<dbReference type="EMBL" id="CP013118">
    <property type="protein sequence ID" value="ALO14611.1"/>
    <property type="molecule type" value="Genomic_DNA"/>
</dbReference>
<evidence type="ECO:0000313" key="2">
    <source>
        <dbReference type="Proteomes" id="UP000064893"/>
    </source>
</evidence>
<dbReference type="RefSeq" id="WP_057952143.1">
    <property type="nucleotide sequence ID" value="NZ_CP013118.1"/>
</dbReference>
<organism evidence="1 2">
    <name type="scientific">Salinivirga cyanobacteriivorans</name>
    <dbReference type="NCBI Taxonomy" id="1307839"/>
    <lineage>
        <taxon>Bacteria</taxon>
        <taxon>Pseudomonadati</taxon>
        <taxon>Bacteroidota</taxon>
        <taxon>Bacteroidia</taxon>
        <taxon>Bacteroidales</taxon>
        <taxon>Salinivirgaceae</taxon>
        <taxon>Salinivirga</taxon>
    </lineage>
</organism>
<proteinExistence type="predicted"/>
<dbReference type="AlphaFoldDB" id="A0A0S2HX19"/>
<accession>A0A0S2HX19</accession>